<dbReference type="AlphaFoldDB" id="A0A0N5D5M7"/>
<organism evidence="11">
    <name type="scientific">Thelazia callipaeda</name>
    <name type="common">Oriental eyeworm</name>
    <name type="synonym">Parasitic nematode</name>
    <dbReference type="NCBI Taxonomy" id="103827"/>
    <lineage>
        <taxon>Eukaryota</taxon>
        <taxon>Metazoa</taxon>
        <taxon>Ecdysozoa</taxon>
        <taxon>Nematoda</taxon>
        <taxon>Chromadorea</taxon>
        <taxon>Rhabditida</taxon>
        <taxon>Spirurina</taxon>
        <taxon>Spiruromorpha</taxon>
        <taxon>Thelazioidea</taxon>
        <taxon>Thelaziidae</taxon>
        <taxon>Thelazia</taxon>
    </lineage>
</organism>
<protein>
    <recommendedName>
        <fullName evidence="7">Palmitoyltransferase</fullName>
        <ecNumber evidence="7">2.3.1.225</ecNumber>
    </recommendedName>
</protein>
<keyword evidence="4 7" id="KW-1133">Transmembrane helix</keyword>
<keyword evidence="10" id="KW-1185">Reference proteome</keyword>
<dbReference type="Pfam" id="PF01529">
    <property type="entry name" value="DHHC"/>
    <property type="match status" value="1"/>
</dbReference>
<comment type="catalytic activity">
    <reaction evidence="7">
        <text>L-cysteinyl-[protein] + hexadecanoyl-CoA = S-hexadecanoyl-L-cysteinyl-[protein] + CoA</text>
        <dbReference type="Rhea" id="RHEA:36683"/>
        <dbReference type="Rhea" id="RHEA-COMP:10131"/>
        <dbReference type="Rhea" id="RHEA-COMP:11032"/>
        <dbReference type="ChEBI" id="CHEBI:29950"/>
        <dbReference type="ChEBI" id="CHEBI:57287"/>
        <dbReference type="ChEBI" id="CHEBI:57379"/>
        <dbReference type="ChEBI" id="CHEBI:74151"/>
        <dbReference type="EC" id="2.3.1.225"/>
    </reaction>
</comment>
<dbReference type="GO" id="GO:0019706">
    <property type="term" value="F:protein-cysteine S-palmitoyltransferase activity"/>
    <property type="evidence" value="ECO:0007669"/>
    <property type="project" value="UniProtKB-EC"/>
</dbReference>
<feature type="transmembrane region" description="Helical" evidence="7">
    <location>
        <begin position="12"/>
        <end position="28"/>
    </location>
</feature>
<keyword evidence="3 7" id="KW-0812">Transmembrane</keyword>
<dbReference type="Proteomes" id="UP000276776">
    <property type="component" value="Unassembled WGS sequence"/>
</dbReference>
<keyword evidence="2 7" id="KW-0808">Transferase</keyword>
<dbReference type="EC" id="2.3.1.225" evidence="7"/>
<evidence type="ECO:0000256" key="2">
    <source>
        <dbReference type="ARBA" id="ARBA00022679"/>
    </source>
</evidence>
<evidence type="ECO:0000256" key="7">
    <source>
        <dbReference type="RuleBase" id="RU079119"/>
    </source>
</evidence>
<dbReference type="InterPro" id="IPR001594">
    <property type="entry name" value="Palmitoyltrfase_DHHC"/>
</dbReference>
<comment type="similarity">
    <text evidence="7">Belongs to the DHHC palmitoyltransferase family.</text>
</comment>
<feature type="transmembrane region" description="Helical" evidence="7">
    <location>
        <begin position="33"/>
        <end position="55"/>
    </location>
</feature>
<evidence type="ECO:0000256" key="6">
    <source>
        <dbReference type="ARBA" id="ARBA00023315"/>
    </source>
</evidence>
<dbReference type="GO" id="GO:0016020">
    <property type="term" value="C:membrane"/>
    <property type="evidence" value="ECO:0007669"/>
    <property type="project" value="UniProtKB-SubCell"/>
</dbReference>
<reference evidence="11" key="1">
    <citation type="submission" date="2017-02" db="UniProtKB">
        <authorList>
            <consortium name="WormBaseParasite"/>
        </authorList>
    </citation>
    <scope>IDENTIFICATION</scope>
</reference>
<evidence type="ECO:0000313" key="9">
    <source>
        <dbReference type="EMBL" id="VDN05848.1"/>
    </source>
</evidence>
<keyword evidence="5 7" id="KW-0472">Membrane</keyword>
<evidence type="ECO:0000256" key="5">
    <source>
        <dbReference type="ARBA" id="ARBA00023136"/>
    </source>
</evidence>
<dbReference type="OrthoDB" id="4096362at2759"/>
<gene>
    <name evidence="9" type="ORF">TCLT_LOCUS8302</name>
</gene>
<reference evidence="9 10" key="2">
    <citation type="submission" date="2018-11" db="EMBL/GenBank/DDBJ databases">
        <authorList>
            <consortium name="Pathogen Informatics"/>
        </authorList>
    </citation>
    <scope>NUCLEOTIDE SEQUENCE [LARGE SCALE GENOMIC DNA]</scope>
</reference>
<evidence type="ECO:0000259" key="8">
    <source>
        <dbReference type="Pfam" id="PF01529"/>
    </source>
</evidence>
<dbReference type="InterPro" id="IPR039859">
    <property type="entry name" value="PFA4/ZDH16/20/ERF2-like"/>
</dbReference>
<sequence>MRGYVLDFLKGFLVQDIVLLVGLVVLLMRYHLFLWVLSFILWYILFSAAYCAHIFPYGSATLVAELIIFQVIWIMAVFSLFGTVLTTPADIPRSFVPPVLIFEKPNVAEEIAKWAREKKLPVRYIALSANHGTIKCPPFCVRCRVIKPNRTHHCRKCNRCIIRMDHHCPIIGRCIHMHNHKFFLLFLFWAAVLCFYAVLTTAPALFRRTPVVIWSFTGMVPSFVPGFSRRPPPPTDGLVATCLVASGALNALICGISLGIFSFQLGNSLLSNETTLESTSFQLCGGSDRRNPTDGITYDLGSKLANFRSIFGNNPYLWLLPVHSTYGDGLFKEFQLKNDLKRKY</sequence>
<dbReference type="WBParaSite" id="TCLT_0000831301-mRNA-1">
    <property type="protein sequence ID" value="TCLT_0000831301-mRNA-1"/>
    <property type="gene ID" value="TCLT_0000831301"/>
</dbReference>
<evidence type="ECO:0000256" key="1">
    <source>
        <dbReference type="ARBA" id="ARBA00004141"/>
    </source>
</evidence>
<keyword evidence="6 7" id="KW-0012">Acyltransferase</keyword>
<comment type="subcellular location">
    <subcellularLocation>
        <location evidence="1">Membrane</location>
        <topology evidence="1">Multi-pass membrane protein</topology>
    </subcellularLocation>
</comment>
<dbReference type="EMBL" id="UYYF01004611">
    <property type="protein sequence ID" value="VDN05848.1"/>
    <property type="molecule type" value="Genomic_DNA"/>
</dbReference>
<name>A0A0N5D5M7_THECL</name>
<dbReference type="OMA" id="CAHIFPY"/>
<dbReference type="PROSITE" id="PS50216">
    <property type="entry name" value="DHHC"/>
    <property type="match status" value="1"/>
</dbReference>
<feature type="domain" description="Palmitoyltransferase DHHC" evidence="8">
    <location>
        <begin position="139"/>
        <end position="279"/>
    </location>
</feature>
<comment type="domain">
    <text evidence="7">The DHHC domain is required for palmitoyltransferase activity.</text>
</comment>
<accession>A0A0N5D5M7</accession>
<dbReference type="STRING" id="103827.A0A0N5D5M7"/>
<feature type="transmembrane region" description="Helical" evidence="7">
    <location>
        <begin position="182"/>
        <end position="206"/>
    </location>
</feature>
<dbReference type="PANTHER" id="PTHR12246">
    <property type="entry name" value="PALMITOYLTRANSFERASE ZDHHC16"/>
    <property type="match status" value="1"/>
</dbReference>
<feature type="transmembrane region" description="Helical" evidence="7">
    <location>
        <begin position="238"/>
        <end position="261"/>
    </location>
</feature>
<evidence type="ECO:0000313" key="10">
    <source>
        <dbReference type="Proteomes" id="UP000276776"/>
    </source>
</evidence>
<evidence type="ECO:0000256" key="4">
    <source>
        <dbReference type="ARBA" id="ARBA00022989"/>
    </source>
</evidence>
<evidence type="ECO:0000256" key="3">
    <source>
        <dbReference type="ARBA" id="ARBA00022692"/>
    </source>
</evidence>
<feature type="transmembrane region" description="Helical" evidence="7">
    <location>
        <begin position="67"/>
        <end position="85"/>
    </location>
</feature>
<evidence type="ECO:0000313" key="11">
    <source>
        <dbReference type="WBParaSite" id="TCLT_0000831301-mRNA-1"/>
    </source>
</evidence>
<proteinExistence type="inferred from homology"/>